<dbReference type="PANTHER" id="PTHR43278:SF4">
    <property type="entry name" value="NAD(P)H-DEPENDENT FMN-CONTAINING OXIDOREDUCTASE YWQN-RELATED"/>
    <property type="match status" value="1"/>
</dbReference>
<dbReference type="EMBL" id="JANPWE010000005">
    <property type="protein sequence ID" value="MCR6546008.1"/>
    <property type="molecule type" value="Genomic_DNA"/>
</dbReference>
<dbReference type="Proteomes" id="UP001524944">
    <property type="component" value="Unassembled WGS sequence"/>
</dbReference>
<reference evidence="4 5" key="1">
    <citation type="submission" date="2022-08" db="EMBL/GenBank/DDBJ databases">
        <title>Proteogenomics of the novel Dehalobacterium formicoaceticum strain EZ94 highlights a key role of methyltransferases during anaerobic dichloromethane degradation.</title>
        <authorList>
            <person name="Wasmund K."/>
        </authorList>
    </citation>
    <scope>NUCLEOTIDE SEQUENCE [LARGE SCALE GENOMIC DNA]</scope>
    <source>
        <strain evidence="4 5">EZ94</strain>
    </source>
</reference>
<gene>
    <name evidence="4" type="ORF">NVS47_10875</name>
</gene>
<keyword evidence="2" id="KW-0288">FMN</keyword>
<dbReference type="Gene3D" id="3.40.50.360">
    <property type="match status" value="1"/>
</dbReference>
<dbReference type="SUPFAM" id="SSF52218">
    <property type="entry name" value="Flavoproteins"/>
    <property type="match status" value="1"/>
</dbReference>
<protein>
    <submittedName>
        <fullName evidence="4">Flavodoxin family protein</fullName>
    </submittedName>
</protein>
<evidence type="ECO:0000256" key="2">
    <source>
        <dbReference type="ARBA" id="ARBA00022643"/>
    </source>
</evidence>
<name>A0ABT1Y644_9FIRM</name>
<evidence type="ECO:0000313" key="4">
    <source>
        <dbReference type="EMBL" id="MCR6546008.1"/>
    </source>
</evidence>
<dbReference type="InterPro" id="IPR051796">
    <property type="entry name" value="ISF_SsuE-like"/>
</dbReference>
<dbReference type="Pfam" id="PF03358">
    <property type="entry name" value="FMN_red"/>
    <property type="match status" value="1"/>
</dbReference>
<dbReference type="RefSeq" id="WP_089612146.1">
    <property type="nucleotide sequence ID" value="NZ_CP022121.1"/>
</dbReference>
<organism evidence="4 5">
    <name type="scientific">Dehalobacterium formicoaceticum</name>
    <dbReference type="NCBI Taxonomy" id="51515"/>
    <lineage>
        <taxon>Bacteria</taxon>
        <taxon>Bacillati</taxon>
        <taxon>Bacillota</taxon>
        <taxon>Clostridia</taxon>
        <taxon>Eubacteriales</taxon>
        <taxon>Peptococcaceae</taxon>
        <taxon>Dehalobacterium</taxon>
    </lineage>
</organism>
<keyword evidence="5" id="KW-1185">Reference proteome</keyword>
<keyword evidence="1" id="KW-0285">Flavoprotein</keyword>
<dbReference type="InterPro" id="IPR029039">
    <property type="entry name" value="Flavoprotein-like_sf"/>
</dbReference>
<sequence>MKKKIIVITGSPRRNGNSFAMTDAFIKAAEEKGHTVTRFDAGLSKVGGCIACDKCYSKEGKACVFDDDFNKIAPLIEDADGVIFTAPLYWYTFPGQIKNFIDKMYSFMIGEKNIAGKECGLIVCCEEQDASAMEGIRFSYERSTSLIKWKSLGEVLVPGVLHPGDVKNTDGLQKAAALADSF</sequence>
<feature type="domain" description="NADPH-dependent FMN reductase-like" evidence="3">
    <location>
        <begin position="4"/>
        <end position="123"/>
    </location>
</feature>
<evidence type="ECO:0000256" key="1">
    <source>
        <dbReference type="ARBA" id="ARBA00022630"/>
    </source>
</evidence>
<accession>A0ABT1Y644</accession>
<evidence type="ECO:0000259" key="3">
    <source>
        <dbReference type="Pfam" id="PF03358"/>
    </source>
</evidence>
<comment type="caution">
    <text evidence="4">The sequence shown here is derived from an EMBL/GenBank/DDBJ whole genome shotgun (WGS) entry which is preliminary data.</text>
</comment>
<dbReference type="PANTHER" id="PTHR43278">
    <property type="entry name" value="NAD(P)H-DEPENDENT FMN-CONTAINING OXIDOREDUCTASE YWQN-RELATED"/>
    <property type="match status" value="1"/>
</dbReference>
<proteinExistence type="predicted"/>
<evidence type="ECO:0000313" key="5">
    <source>
        <dbReference type="Proteomes" id="UP001524944"/>
    </source>
</evidence>
<dbReference type="InterPro" id="IPR005025">
    <property type="entry name" value="FMN_Rdtase-like_dom"/>
</dbReference>